<feature type="compositionally biased region" description="Basic and acidic residues" evidence="1">
    <location>
        <begin position="29"/>
        <end position="41"/>
    </location>
</feature>
<dbReference type="OrthoDB" id="346486at2759"/>
<dbReference type="EMBL" id="HG724771">
    <property type="protein sequence ID" value="CDJ67750.1"/>
    <property type="molecule type" value="Genomic_DNA"/>
</dbReference>
<reference evidence="2" key="2">
    <citation type="submission" date="2013-10" db="EMBL/GenBank/DDBJ databases">
        <authorList>
            <person name="Aslett M."/>
        </authorList>
    </citation>
    <scope>NUCLEOTIDE SEQUENCE [LARGE SCALE GENOMIC DNA]</scope>
    <source>
        <strain evidence="2">Houghton</strain>
    </source>
</reference>
<keyword evidence="3" id="KW-1185">Reference proteome</keyword>
<name>U6N1C4_9EIME</name>
<dbReference type="Proteomes" id="UP000030754">
    <property type="component" value="Unassembled WGS sequence"/>
</dbReference>
<accession>U6N1C4</accession>
<gene>
    <name evidence="2" type="ORF">ENH_00041930</name>
</gene>
<evidence type="ECO:0000256" key="1">
    <source>
        <dbReference type="SAM" id="MobiDB-lite"/>
    </source>
</evidence>
<evidence type="ECO:0000313" key="3">
    <source>
        <dbReference type="Proteomes" id="UP000030754"/>
    </source>
</evidence>
<reference evidence="2" key="1">
    <citation type="submission" date="2013-10" db="EMBL/GenBank/DDBJ databases">
        <title>Genomic analysis of the causative agents of coccidiosis in chickens.</title>
        <authorList>
            <person name="Reid A.J."/>
            <person name="Blake D."/>
            <person name="Billington K."/>
            <person name="Browne H."/>
            <person name="Dunn M."/>
            <person name="Hung S."/>
            <person name="Kawahara F."/>
            <person name="Miranda-Saavedra D."/>
            <person name="Mourier T."/>
            <person name="Nagra H."/>
            <person name="Otto T.D."/>
            <person name="Rawlings N."/>
            <person name="Sanchez A."/>
            <person name="Sanders M."/>
            <person name="Subramaniam C."/>
            <person name="Tay Y."/>
            <person name="Dear P."/>
            <person name="Doerig C."/>
            <person name="Gruber A."/>
            <person name="Parkinson J."/>
            <person name="Shirley M."/>
            <person name="Wan K.L."/>
            <person name="Berriman M."/>
            <person name="Tomley F."/>
            <person name="Pain A."/>
        </authorList>
    </citation>
    <scope>NUCLEOTIDE SEQUENCE [LARGE SCALE GENOMIC DNA]</scope>
    <source>
        <strain evidence="2">Houghton</strain>
    </source>
</reference>
<organism evidence="2 3">
    <name type="scientific">Eimeria necatrix</name>
    <dbReference type="NCBI Taxonomy" id="51315"/>
    <lineage>
        <taxon>Eukaryota</taxon>
        <taxon>Sar</taxon>
        <taxon>Alveolata</taxon>
        <taxon>Apicomplexa</taxon>
        <taxon>Conoidasida</taxon>
        <taxon>Coccidia</taxon>
        <taxon>Eucoccidiorida</taxon>
        <taxon>Eimeriorina</taxon>
        <taxon>Eimeriidae</taxon>
        <taxon>Eimeria</taxon>
    </lineage>
</organism>
<protein>
    <submittedName>
        <fullName evidence="2">Uncharacterized protein</fullName>
    </submittedName>
</protein>
<dbReference type="GeneID" id="25474350"/>
<dbReference type="AlphaFoldDB" id="U6N1C4"/>
<evidence type="ECO:0000313" key="2">
    <source>
        <dbReference type="EMBL" id="CDJ67750.1"/>
    </source>
</evidence>
<sequence>MRVMGDRPYPVSETFVTSAGRRTHPPKRKPSDDQPPTRHELASRRMEKLIAHARESCMFRTKAIDAAALQIALKERTAEQVGWEWRKLANATDASSTANSAAPFITDISASTGADQRTPESESLASYKFVVPDDRSANLLTSPDKAEQYFQQVDLQPDAS</sequence>
<proteinExistence type="predicted"/>
<feature type="region of interest" description="Disordered" evidence="1">
    <location>
        <begin position="1"/>
        <end position="41"/>
    </location>
</feature>
<dbReference type="VEuPathDB" id="ToxoDB:ENH_00041930"/>
<dbReference type="RefSeq" id="XP_013436217.1">
    <property type="nucleotide sequence ID" value="XM_013580763.1"/>
</dbReference>